<evidence type="ECO:0000259" key="11">
    <source>
        <dbReference type="PROSITE" id="PS50110"/>
    </source>
</evidence>
<dbReference type="PROSITE" id="PS50046">
    <property type="entry name" value="PHYTOCHROME_2"/>
    <property type="match status" value="1"/>
</dbReference>
<keyword evidence="15" id="KW-1185">Reference proteome</keyword>
<keyword evidence="5" id="KW-0808">Transferase</keyword>
<dbReference type="EMBL" id="JAYGIE010000044">
    <property type="protein sequence ID" value="MEA5477917.1"/>
    <property type="molecule type" value="Genomic_DNA"/>
</dbReference>
<dbReference type="CDD" id="cd00130">
    <property type="entry name" value="PAS"/>
    <property type="match status" value="1"/>
</dbReference>
<dbReference type="InterPro" id="IPR005467">
    <property type="entry name" value="His_kinase_dom"/>
</dbReference>
<dbReference type="Pfam" id="PF00512">
    <property type="entry name" value="HisKA"/>
    <property type="match status" value="1"/>
</dbReference>
<evidence type="ECO:0000256" key="4">
    <source>
        <dbReference type="ARBA" id="ARBA00022553"/>
    </source>
</evidence>
<dbReference type="Pfam" id="PF00072">
    <property type="entry name" value="Response_reg"/>
    <property type="match status" value="1"/>
</dbReference>
<dbReference type="InterPro" id="IPR003018">
    <property type="entry name" value="GAF"/>
</dbReference>
<feature type="domain" description="Response regulatory" evidence="11">
    <location>
        <begin position="10"/>
        <end position="129"/>
    </location>
</feature>
<keyword evidence="6" id="KW-0418">Kinase</keyword>
<dbReference type="PANTHER" id="PTHR43547">
    <property type="entry name" value="TWO-COMPONENT HISTIDINE KINASE"/>
    <property type="match status" value="1"/>
</dbReference>
<dbReference type="Pfam" id="PF01590">
    <property type="entry name" value="GAF"/>
    <property type="match status" value="1"/>
</dbReference>
<reference evidence="14 15" key="1">
    <citation type="submission" date="2023-12" db="EMBL/GenBank/DDBJ databases">
        <title>Baltic Sea Cyanobacteria.</title>
        <authorList>
            <person name="Delbaje E."/>
            <person name="Fewer D.P."/>
            <person name="Shishido T.K."/>
        </authorList>
    </citation>
    <scope>NUCLEOTIDE SEQUENCE [LARGE SCALE GENOMIC DNA]</scope>
    <source>
        <strain evidence="14 15">UHCC 0370</strain>
    </source>
</reference>
<feature type="domain" description="PAC" evidence="13">
    <location>
        <begin position="417"/>
        <end position="469"/>
    </location>
</feature>
<dbReference type="SMART" id="SM00448">
    <property type="entry name" value="REC"/>
    <property type="match status" value="1"/>
</dbReference>
<dbReference type="PANTHER" id="PTHR43547:SF2">
    <property type="entry name" value="HYBRID SIGNAL TRANSDUCTION HISTIDINE KINASE C"/>
    <property type="match status" value="1"/>
</dbReference>
<comment type="similarity">
    <text evidence="2">In the N-terminal section; belongs to the phytochrome family.</text>
</comment>
<dbReference type="InterPro" id="IPR016132">
    <property type="entry name" value="Phyto_chromo_attachment"/>
</dbReference>
<dbReference type="CDD" id="cd00082">
    <property type="entry name" value="HisKA"/>
    <property type="match status" value="1"/>
</dbReference>
<dbReference type="Pfam" id="PF13426">
    <property type="entry name" value="PAS_9"/>
    <property type="match status" value="1"/>
</dbReference>
<dbReference type="SUPFAM" id="SSF52172">
    <property type="entry name" value="CheY-like"/>
    <property type="match status" value="1"/>
</dbReference>
<evidence type="ECO:0000256" key="1">
    <source>
        <dbReference type="ARBA" id="ARBA00000085"/>
    </source>
</evidence>
<gene>
    <name evidence="14" type="ORF">VB774_09825</name>
</gene>
<accession>A0ABU5TI43</accession>
<dbReference type="CDD" id="cd16922">
    <property type="entry name" value="HATPase_EvgS-ArcB-TorS-like"/>
    <property type="match status" value="1"/>
</dbReference>
<evidence type="ECO:0000313" key="14">
    <source>
        <dbReference type="EMBL" id="MEA5477917.1"/>
    </source>
</evidence>
<dbReference type="Gene3D" id="1.10.287.130">
    <property type="match status" value="1"/>
</dbReference>
<dbReference type="InterPro" id="IPR029016">
    <property type="entry name" value="GAF-like_dom_sf"/>
</dbReference>
<dbReference type="Gene3D" id="3.30.565.10">
    <property type="entry name" value="Histidine kinase-like ATPase, C-terminal domain"/>
    <property type="match status" value="1"/>
</dbReference>
<evidence type="ECO:0000256" key="6">
    <source>
        <dbReference type="ARBA" id="ARBA00022777"/>
    </source>
</evidence>
<dbReference type="InterPro" id="IPR001789">
    <property type="entry name" value="Sig_transdc_resp-reg_receiver"/>
</dbReference>
<comment type="caution">
    <text evidence="14">The sequence shown here is derived from an EMBL/GenBank/DDBJ whole genome shotgun (WGS) entry which is preliminary data.</text>
</comment>
<dbReference type="CDD" id="cd00156">
    <property type="entry name" value="REC"/>
    <property type="match status" value="1"/>
</dbReference>
<evidence type="ECO:0000259" key="12">
    <source>
        <dbReference type="PROSITE" id="PS50112"/>
    </source>
</evidence>
<dbReference type="PROSITE" id="PS50109">
    <property type="entry name" value="HIS_KIN"/>
    <property type="match status" value="1"/>
</dbReference>
<evidence type="ECO:0000256" key="5">
    <source>
        <dbReference type="ARBA" id="ARBA00022679"/>
    </source>
</evidence>
<keyword evidence="14" id="KW-0067">ATP-binding</keyword>
<dbReference type="InterPro" id="IPR035965">
    <property type="entry name" value="PAS-like_dom_sf"/>
</dbReference>
<evidence type="ECO:0000256" key="3">
    <source>
        <dbReference type="ARBA" id="ARBA00012438"/>
    </source>
</evidence>
<keyword evidence="7" id="KW-0902">Two-component regulatory system</keyword>
<dbReference type="Pfam" id="PF02518">
    <property type="entry name" value="HATPase_c"/>
    <property type="match status" value="1"/>
</dbReference>
<dbReference type="PRINTS" id="PR00344">
    <property type="entry name" value="BCTRLSENSOR"/>
</dbReference>
<comment type="catalytic activity">
    <reaction evidence="1">
        <text>ATP + protein L-histidine = ADP + protein N-phospho-L-histidine.</text>
        <dbReference type="EC" id="2.7.13.3"/>
    </reaction>
</comment>
<keyword evidence="4 8" id="KW-0597">Phosphoprotein</keyword>
<dbReference type="PROSITE" id="PS50113">
    <property type="entry name" value="PAC"/>
    <property type="match status" value="1"/>
</dbReference>
<dbReference type="NCBIfam" id="TIGR00229">
    <property type="entry name" value="sensory_box"/>
    <property type="match status" value="1"/>
</dbReference>
<feature type="domain" description="Phytochrome chromophore attachment site" evidence="9">
    <location>
        <begin position="161"/>
        <end position="301"/>
    </location>
</feature>
<dbReference type="PROSITE" id="PS50112">
    <property type="entry name" value="PAS"/>
    <property type="match status" value="1"/>
</dbReference>
<sequence length="691" mass="78337">MISPLGSAITILIVDDSTEDRATYIRYLQSDTRPYTFLEAETLAEGIDLWRSQHPDIFLIDYFLPDGEGWEFLAAMGEGDLVPKLAAIILTGHDGNEQAILQTMRLGAADYLIKREVTAISLCNRVGQVCDHIMLTHQLKRSQEQELLIAKISLYIRQYIGLEEILNAIVHEVRNFLKADRTVVYQFNPDFSGIVVAESVLSPWKTCLNQHIDEYCFQGNLGERYAEGRVFATSDIYKANLTECHLQLMEQFQVWANLVLPILIINDKTPKLWGLLIVHQCSHPRIWQQSEVSLLQQLSVQLAIAIQQAELYHDLQVSNVELENRVRERTAELFKRQSALQESNRRWQSLLDNVHLIVVGLNCEGIVEYVNPFFLASTGYESEEVIGKDWFSLFLPQIMQEEIRAAFSDSLINNFQSHYQNPILTKTGEERMIAWNNTTLHNQDHQIIGTLGIGEDITEKLKVERVKDEFISIVSHELRTPLSSIRGALGLLSSGVLANKPEVAKNMLDIAAIDIERLVRLVNDILDLERLESNKVNLDRQWHDTALLCRQAVETMQAIATESQIQILAECKSFQVFADSDRLVQTLVNLLGNAIKFSPPQSQLEIRIESLAEEIIFHISDRGRGIPVEHLESIFGRFNQVDASDSRQMGGTGLGLAICQSIVQQHGGKIWVESKLSEGSTFSFTIPHQRK</sequence>
<evidence type="ECO:0000313" key="15">
    <source>
        <dbReference type="Proteomes" id="UP001301388"/>
    </source>
</evidence>
<keyword evidence="14" id="KW-0547">Nucleotide-binding</keyword>
<dbReference type="InterPro" id="IPR036097">
    <property type="entry name" value="HisK_dim/P_sf"/>
</dbReference>
<organism evidence="14 15">
    <name type="scientific">Pseudanabaena galeata UHCC 0370</name>
    <dbReference type="NCBI Taxonomy" id="3110310"/>
    <lineage>
        <taxon>Bacteria</taxon>
        <taxon>Bacillati</taxon>
        <taxon>Cyanobacteriota</taxon>
        <taxon>Cyanophyceae</taxon>
        <taxon>Pseudanabaenales</taxon>
        <taxon>Pseudanabaenaceae</taxon>
        <taxon>Pseudanabaena</taxon>
    </lineage>
</organism>
<dbReference type="InterPro" id="IPR000014">
    <property type="entry name" value="PAS"/>
</dbReference>
<dbReference type="PROSITE" id="PS50110">
    <property type="entry name" value="RESPONSE_REGULATORY"/>
    <property type="match status" value="1"/>
</dbReference>
<dbReference type="InterPro" id="IPR004358">
    <property type="entry name" value="Sig_transdc_His_kin-like_C"/>
</dbReference>
<dbReference type="SMART" id="SM00388">
    <property type="entry name" value="HisKA"/>
    <property type="match status" value="1"/>
</dbReference>
<feature type="domain" description="Histidine kinase" evidence="10">
    <location>
        <begin position="473"/>
        <end position="690"/>
    </location>
</feature>
<dbReference type="InterPro" id="IPR003594">
    <property type="entry name" value="HATPase_dom"/>
</dbReference>
<evidence type="ECO:0000256" key="8">
    <source>
        <dbReference type="PROSITE-ProRule" id="PRU00169"/>
    </source>
</evidence>
<evidence type="ECO:0000259" key="13">
    <source>
        <dbReference type="PROSITE" id="PS50113"/>
    </source>
</evidence>
<dbReference type="SUPFAM" id="SSF55785">
    <property type="entry name" value="PYP-like sensor domain (PAS domain)"/>
    <property type="match status" value="1"/>
</dbReference>
<dbReference type="SUPFAM" id="SSF55874">
    <property type="entry name" value="ATPase domain of HSP90 chaperone/DNA topoisomerase II/histidine kinase"/>
    <property type="match status" value="1"/>
</dbReference>
<evidence type="ECO:0000259" key="9">
    <source>
        <dbReference type="PROSITE" id="PS50046"/>
    </source>
</evidence>
<dbReference type="SUPFAM" id="SSF47384">
    <property type="entry name" value="Homodimeric domain of signal transducing histidine kinase"/>
    <property type="match status" value="1"/>
</dbReference>
<dbReference type="InterPro" id="IPR003661">
    <property type="entry name" value="HisK_dim/P_dom"/>
</dbReference>
<dbReference type="InterPro" id="IPR000700">
    <property type="entry name" value="PAS-assoc_C"/>
</dbReference>
<proteinExistence type="inferred from homology"/>
<dbReference type="Proteomes" id="UP001301388">
    <property type="component" value="Unassembled WGS sequence"/>
</dbReference>
<dbReference type="InterPro" id="IPR011006">
    <property type="entry name" value="CheY-like_superfamily"/>
</dbReference>
<name>A0ABU5TI43_9CYAN</name>
<dbReference type="SMART" id="SM00065">
    <property type="entry name" value="GAF"/>
    <property type="match status" value="1"/>
</dbReference>
<evidence type="ECO:0000259" key="10">
    <source>
        <dbReference type="PROSITE" id="PS50109"/>
    </source>
</evidence>
<dbReference type="EC" id="2.7.13.3" evidence="3"/>
<dbReference type="RefSeq" id="WP_323261515.1">
    <property type="nucleotide sequence ID" value="NZ_JAYGIE010000044.1"/>
</dbReference>
<dbReference type="Gene3D" id="3.30.450.40">
    <property type="match status" value="1"/>
</dbReference>
<evidence type="ECO:0000256" key="7">
    <source>
        <dbReference type="ARBA" id="ARBA00023012"/>
    </source>
</evidence>
<dbReference type="GO" id="GO:0005524">
    <property type="term" value="F:ATP binding"/>
    <property type="evidence" value="ECO:0007669"/>
    <property type="project" value="UniProtKB-KW"/>
</dbReference>
<dbReference type="Gene3D" id="3.40.50.2300">
    <property type="match status" value="1"/>
</dbReference>
<dbReference type="SMART" id="SM00387">
    <property type="entry name" value="HATPase_c"/>
    <property type="match status" value="1"/>
</dbReference>
<dbReference type="SMART" id="SM00091">
    <property type="entry name" value="PAS"/>
    <property type="match status" value="1"/>
</dbReference>
<protein>
    <recommendedName>
        <fullName evidence="3">histidine kinase</fullName>
        <ecNumber evidence="3">2.7.13.3</ecNumber>
    </recommendedName>
</protein>
<dbReference type="InterPro" id="IPR036890">
    <property type="entry name" value="HATPase_C_sf"/>
</dbReference>
<dbReference type="Gene3D" id="3.30.450.20">
    <property type="entry name" value="PAS domain"/>
    <property type="match status" value="1"/>
</dbReference>
<evidence type="ECO:0000256" key="2">
    <source>
        <dbReference type="ARBA" id="ARBA00006402"/>
    </source>
</evidence>
<dbReference type="SUPFAM" id="SSF55781">
    <property type="entry name" value="GAF domain-like"/>
    <property type="match status" value="1"/>
</dbReference>
<feature type="modified residue" description="4-aspartylphosphate" evidence="8">
    <location>
        <position position="61"/>
    </location>
</feature>
<feature type="domain" description="PAS" evidence="12">
    <location>
        <begin position="343"/>
        <end position="414"/>
    </location>
</feature>